<accession>A0A7S2L3I8</accession>
<sequence>MYVQSGWLGEPRPAWAAPATSEAPWPQVAPSPSARDAERVQAPGQATPGLPGPGSPPPGLELSSDVSLLGEGGFALPAGVGQFESSRPLFVPTKAFPICTPDCSTASGGSTPPSLRSAEFEEPEPQAPPPGLAALTKAPPSAAAPAVVQWQGLEDGEEWVAWTMDARKLDTDDKQCVSPEFSVDLAGVGPTPFKLTIFPVARTDTKRGSGFRSAKGKGRIELKCCGALDAAMRLRLSIGIGSGATAQPMRGPVVHDFAHRSCCGLESRDEQWKLRDALDDSQRNLVVRLCVATSQS</sequence>
<dbReference type="AlphaFoldDB" id="A0A7S2L3I8"/>
<feature type="compositionally biased region" description="Polar residues" evidence="1">
    <location>
        <begin position="104"/>
        <end position="114"/>
    </location>
</feature>
<feature type="region of interest" description="Disordered" evidence="1">
    <location>
        <begin position="104"/>
        <end position="130"/>
    </location>
</feature>
<feature type="compositionally biased region" description="Pro residues" evidence="1">
    <location>
        <begin position="50"/>
        <end position="59"/>
    </location>
</feature>
<gene>
    <name evidence="2" type="ORF">BRAN1462_LOCUS35282</name>
</gene>
<proteinExistence type="predicted"/>
<dbReference type="EMBL" id="HBGW01055571">
    <property type="protein sequence ID" value="CAD9593282.1"/>
    <property type="molecule type" value="Transcribed_RNA"/>
</dbReference>
<evidence type="ECO:0000256" key="1">
    <source>
        <dbReference type="SAM" id="MobiDB-lite"/>
    </source>
</evidence>
<reference evidence="2" key="1">
    <citation type="submission" date="2021-01" db="EMBL/GenBank/DDBJ databases">
        <authorList>
            <person name="Corre E."/>
            <person name="Pelletier E."/>
            <person name="Niang G."/>
            <person name="Scheremetjew M."/>
            <person name="Finn R."/>
            <person name="Kale V."/>
            <person name="Holt S."/>
            <person name="Cochrane G."/>
            <person name="Meng A."/>
            <person name="Brown T."/>
            <person name="Cohen L."/>
        </authorList>
    </citation>
    <scope>NUCLEOTIDE SEQUENCE</scope>
    <source>
        <strain evidence="2">RCC3387</strain>
    </source>
</reference>
<organism evidence="2">
    <name type="scientific">Zooxanthella nutricula</name>
    <dbReference type="NCBI Taxonomy" id="1333877"/>
    <lineage>
        <taxon>Eukaryota</taxon>
        <taxon>Sar</taxon>
        <taxon>Alveolata</taxon>
        <taxon>Dinophyceae</taxon>
        <taxon>Peridiniales</taxon>
        <taxon>Peridiniales incertae sedis</taxon>
        <taxon>Zooxanthella</taxon>
    </lineage>
</organism>
<name>A0A7S2L3I8_9DINO</name>
<evidence type="ECO:0000313" key="2">
    <source>
        <dbReference type="EMBL" id="CAD9593282.1"/>
    </source>
</evidence>
<protein>
    <submittedName>
        <fullName evidence="2">Uncharacterized protein</fullName>
    </submittedName>
</protein>
<feature type="region of interest" description="Disordered" evidence="1">
    <location>
        <begin position="1"/>
        <end position="65"/>
    </location>
</feature>